<evidence type="ECO:0000256" key="10">
    <source>
        <dbReference type="ARBA" id="ARBA00023128"/>
    </source>
</evidence>
<dbReference type="InterPro" id="IPR029069">
    <property type="entry name" value="HotDog_dom_sf"/>
</dbReference>
<dbReference type="FunFam" id="3.10.129.10:FF:000021">
    <property type="entry name" value="Acyl-coenzyme A thioesterase 13"/>
    <property type="match status" value="1"/>
</dbReference>
<comment type="catalytic activity">
    <reaction evidence="13">
        <text>a fatty acyl-CoA + H2O = a fatty acid + CoA + H(+)</text>
        <dbReference type="Rhea" id="RHEA:16781"/>
        <dbReference type="ChEBI" id="CHEBI:15377"/>
        <dbReference type="ChEBI" id="CHEBI:15378"/>
        <dbReference type="ChEBI" id="CHEBI:28868"/>
        <dbReference type="ChEBI" id="CHEBI:57287"/>
        <dbReference type="ChEBI" id="CHEBI:77636"/>
    </reaction>
    <physiologicalReaction direction="left-to-right" evidence="13">
        <dbReference type="Rhea" id="RHEA:16782"/>
    </physiologicalReaction>
</comment>
<dbReference type="GO" id="GO:0005829">
    <property type="term" value="C:cytosol"/>
    <property type="evidence" value="ECO:0007669"/>
    <property type="project" value="UniProtKB-SubCell"/>
</dbReference>
<evidence type="ECO:0000256" key="5">
    <source>
        <dbReference type="ARBA" id="ARBA00008324"/>
    </source>
</evidence>
<evidence type="ECO:0000256" key="7">
    <source>
        <dbReference type="ARBA" id="ARBA00022801"/>
    </source>
</evidence>
<dbReference type="GO" id="GO:0047617">
    <property type="term" value="F:fatty acyl-CoA hydrolase activity"/>
    <property type="evidence" value="ECO:0007669"/>
    <property type="project" value="InterPro"/>
</dbReference>
<dbReference type="OMA" id="DINISFM"/>
<comment type="caution">
    <text evidence="21">The sequence shown here is derived from an EMBL/GenBank/DDBJ whole genome shotgun (WGS) entry which is preliminary data.</text>
</comment>
<dbReference type="InterPro" id="IPR003736">
    <property type="entry name" value="PAAI_dom"/>
</dbReference>
<evidence type="ECO:0000256" key="3">
    <source>
        <dbReference type="ARBA" id="ARBA00004186"/>
    </source>
</evidence>
<evidence type="ECO:0000256" key="1">
    <source>
        <dbReference type="ARBA" id="ARBA00004123"/>
    </source>
</evidence>
<dbReference type="Proteomes" id="UP000825935">
    <property type="component" value="Chromosome 14"/>
</dbReference>
<evidence type="ECO:0000256" key="16">
    <source>
        <dbReference type="ARBA" id="ARBA00067273"/>
    </source>
</evidence>
<accession>A0A8T2TB77</accession>
<dbReference type="NCBIfam" id="TIGR00369">
    <property type="entry name" value="unchar_dom_1"/>
    <property type="match status" value="1"/>
</dbReference>
<evidence type="ECO:0000256" key="17">
    <source>
        <dbReference type="ARBA" id="ARBA00081533"/>
    </source>
</evidence>
<dbReference type="SUPFAM" id="SSF54637">
    <property type="entry name" value="Thioesterase/thiol ester dehydrase-isomerase"/>
    <property type="match status" value="1"/>
</dbReference>
<evidence type="ECO:0000256" key="2">
    <source>
        <dbReference type="ARBA" id="ARBA00004173"/>
    </source>
</evidence>
<feature type="domain" description="Thioesterase" evidence="20">
    <location>
        <begin position="90"/>
        <end position="163"/>
    </location>
</feature>
<evidence type="ECO:0000256" key="14">
    <source>
        <dbReference type="ARBA" id="ARBA00058205"/>
    </source>
</evidence>
<comment type="function">
    <text evidence="14">Catalyzes the hydrolysis of acyl-CoAs into free fatty acids and coenzyme A (CoASH), regulating their respective intracellular levels. Has acyl-CoA thioesterase activity towards medium (C12) and long-chain (C18) fatty acyl-CoA substrates. Can also hydrolyze 3-hydroxyphenylacetyl-CoA and 3,4-dihydroxyphenylacetyl-CoA (in vitro). May play a role in controlling adaptive thermogenesis.</text>
</comment>
<name>A0A8T2TB77_CERRI</name>
<sequence length="179" mass="19150">MTSSRRAESPSFSGSAKYEGSDSLLSSSAPADGIVQQWFQKFAGRLGDSVTSIAQLHEGIVYKPLKVLVSEPGRFVCSFRVPVHLTNSSNVLHQGAIASLVDNIGAAALITIDGIVRLSVDISVTYTSYAKIDDEVEVEAVVIKYTESLGVVTVNLSNKSTGQLVAQGRHTMYRQVSSL</sequence>
<dbReference type="InterPro" id="IPR006683">
    <property type="entry name" value="Thioestr_dom"/>
</dbReference>
<dbReference type="OrthoDB" id="46529at2759"/>
<evidence type="ECO:0000313" key="21">
    <source>
        <dbReference type="EMBL" id="KAH7415372.1"/>
    </source>
</evidence>
<evidence type="ECO:0000256" key="8">
    <source>
        <dbReference type="ARBA" id="ARBA00022990"/>
    </source>
</evidence>
<dbReference type="GO" id="GO:0005739">
    <property type="term" value="C:mitochondrion"/>
    <property type="evidence" value="ECO:0007669"/>
    <property type="project" value="UniProtKB-SubCell"/>
</dbReference>
<proteinExistence type="inferred from homology"/>
<keyword evidence="6" id="KW-0963">Cytoplasm</keyword>
<dbReference type="InterPro" id="IPR039298">
    <property type="entry name" value="ACOT13"/>
</dbReference>
<reference evidence="21" key="1">
    <citation type="submission" date="2021-08" db="EMBL/GenBank/DDBJ databases">
        <title>WGS assembly of Ceratopteris richardii.</title>
        <authorList>
            <person name="Marchant D.B."/>
            <person name="Chen G."/>
            <person name="Jenkins J."/>
            <person name="Shu S."/>
            <person name="Leebens-Mack J."/>
            <person name="Grimwood J."/>
            <person name="Schmutz J."/>
            <person name="Soltis P."/>
            <person name="Soltis D."/>
            <person name="Chen Z.-H."/>
        </authorList>
    </citation>
    <scope>NUCLEOTIDE SEQUENCE</scope>
    <source>
        <strain evidence="21">Whitten #5841</strain>
        <tissue evidence="21">Leaf</tissue>
    </source>
</reference>
<dbReference type="EMBL" id="CM035419">
    <property type="protein sequence ID" value="KAH7415372.1"/>
    <property type="molecule type" value="Genomic_DNA"/>
</dbReference>
<feature type="region of interest" description="Disordered" evidence="19">
    <location>
        <begin position="1"/>
        <end position="20"/>
    </location>
</feature>
<keyword evidence="8" id="KW-0007">Acetylation</keyword>
<dbReference type="PANTHER" id="PTHR21660:SF1">
    <property type="entry name" value="ACYL-COENZYME A THIOESTERASE 13"/>
    <property type="match status" value="1"/>
</dbReference>
<evidence type="ECO:0000256" key="4">
    <source>
        <dbReference type="ARBA" id="ARBA00004514"/>
    </source>
</evidence>
<protein>
    <recommendedName>
        <fullName evidence="16">Acyl-coenzyme A thioesterase 13</fullName>
    </recommendedName>
    <alternativeName>
        <fullName evidence="17">Hotdog-fold thioesterase superfamily member 2</fullName>
    </alternativeName>
    <alternativeName>
        <fullName evidence="18">Thioesterase superfamily member 2</fullName>
    </alternativeName>
</protein>
<evidence type="ECO:0000256" key="15">
    <source>
        <dbReference type="ARBA" id="ARBA00064709"/>
    </source>
</evidence>
<dbReference type="Pfam" id="PF03061">
    <property type="entry name" value="4HBT"/>
    <property type="match status" value="1"/>
</dbReference>
<comment type="similarity">
    <text evidence="5">Belongs to the thioesterase PaaI family.</text>
</comment>
<dbReference type="PANTHER" id="PTHR21660">
    <property type="entry name" value="THIOESTERASE SUPERFAMILY MEMBER-RELATED"/>
    <property type="match status" value="1"/>
</dbReference>
<comment type="subunit">
    <text evidence="15">Homotetramer. Interacts with PCTP.</text>
</comment>
<keyword evidence="12" id="KW-0539">Nucleus</keyword>
<evidence type="ECO:0000256" key="12">
    <source>
        <dbReference type="ARBA" id="ARBA00023242"/>
    </source>
</evidence>
<keyword evidence="9" id="KW-0443">Lipid metabolism</keyword>
<keyword evidence="22" id="KW-1185">Reference proteome</keyword>
<evidence type="ECO:0000259" key="20">
    <source>
        <dbReference type="Pfam" id="PF03061"/>
    </source>
</evidence>
<keyword evidence="10" id="KW-0496">Mitochondrion</keyword>
<dbReference type="AlphaFoldDB" id="A0A8T2TB77"/>
<evidence type="ECO:0000313" key="22">
    <source>
        <dbReference type="Proteomes" id="UP000825935"/>
    </source>
</evidence>
<dbReference type="GO" id="GO:0006629">
    <property type="term" value="P:lipid metabolic process"/>
    <property type="evidence" value="ECO:0007669"/>
    <property type="project" value="UniProtKB-KW"/>
</dbReference>
<dbReference type="GO" id="GO:0005634">
    <property type="term" value="C:nucleus"/>
    <property type="evidence" value="ECO:0007669"/>
    <property type="project" value="UniProtKB-SubCell"/>
</dbReference>
<dbReference type="GO" id="GO:0005819">
    <property type="term" value="C:spindle"/>
    <property type="evidence" value="ECO:0007669"/>
    <property type="project" value="UniProtKB-SubCell"/>
</dbReference>
<evidence type="ECO:0000256" key="9">
    <source>
        <dbReference type="ARBA" id="ARBA00023098"/>
    </source>
</evidence>
<keyword evidence="11" id="KW-0206">Cytoskeleton</keyword>
<comment type="subcellular location">
    <subcellularLocation>
        <location evidence="3">Cytoplasm</location>
        <location evidence="3">Cytoskeleton</location>
        <location evidence="3">Spindle</location>
    </subcellularLocation>
    <subcellularLocation>
        <location evidence="4">Cytoplasm</location>
        <location evidence="4">Cytosol</location>
    </subcellularLocation>
    <subcellularLocation>
        <location evidence="2">Mitochondrion</location>
    </subcellularLocation>
    <subcellularLocation>
        <location evidence="1">Nucleus</location>
    </subcellularLocation>
</comment>
<evidence type="ECO:0000256" key="13">
    <source>
        <dbReference type="ARBA" id="ARBA00052976"/>
    </source>
</evidence>
<evidence type="ECO:0000256" key="18">
    <source>
        <dbReference type="ARBA" id="ARBA00083956"/>
    </source>
</evidence>
<evidence type="ECO:0000256" key="6">
    <source>
        <dbReference type="ARBA" id="ARBA00022490"/>
    </source>
</evidence>
<organism evidence="21 22">
    <name type="scientific">Ceratopteris richardii</name>
    <name type="common">Triangle waterfern</name>
    <dbReference type="NCBI Taxonomy" id="49495"/>
    <lineage>
        <taxon>Eukaryota</taxon>
        <taxon>Viridiplantae</taxon>
        <taxon>Streptophyta</taxon>
        <taxon>Embryophyta</taxon>
        <taxon>Tracheophyta</taxon>
        <taxon>Polypodiopsida</taxon>
        <taxon>Polypodiidae</taxon>
        <taxon>Polypodiales</taxon>
        <taxon>Pteridineae</taxon>
        <taxon>Pteridaceae</taxon>
        <taxon>Parkerioideae</taxon>
        <taxon>Ceratopteris</taxon>
    </lineage>
</organism>
<dbReference type="Gene3D" id="3.10.129.10">
    <property type="entry name" value="Hotdog Thioesterase"/>
    <property type="match status" value="1"/>
</dbReference>
<evidence type="ECO:0000256" key="19">
    <source>
        <dbReference type="SAM" id="MobiDB-lite"/>
    </source>
</evidence>
<gene>
    <name evidence="21" type="ORF">KP509_14G039900</name>
</gene>
<evidence type="ECO:0000256" key="11">
    <source>
        <dbReference type="ARBA" id="ARBA00023212"/>
    </source>
</evidence>
<keyword evidence="7" id="KW-0378">Hydrolase</keyword>
<dbReference type="CDD" id="cd03443">
    <property type="entry name" value="PaaI_thioesterase"/>
    <property type="match status" value="1"/>
</dbReference>